<dbReference type="Pfam" id="PF13673">
    <property type="entry name" value="Acetyltransf_10"/>
    <property type="match status" value="1"/>
</dbReference>
<organism evidence="4 5">
    <name type="scientific">Methanolapillus africanus</name>
    <dbReference type="NCBI Taxonomy" id="3028297"/>
    <lineage>
        <taxon>Archaea</taxon>
        <taxon>Methanobacteriati</taxon>
        <taxon>Methanobacteriota</taxon>
        <taxon>Stenosarchaea group</taxon>
        <taxon>Methanomicrobia</taxon>
        <taxon>Methanosarcinales</taxon>
        <taxon>Methanosarcinaceae</taxon>
        <taxon>Methanolapillus</taxon>
    </lineage>
</organism>
<keyword evidence="5" id="KW-1185">Reference proteome</keyword>
<dbReference type="SUPFAM" id="SSF55729">
    <property type="entry name" value="Acyl-CoA N-acyltransferases (Nat)"/>
    <property type="match status" value="1"/>
</dbReference>
<dbReference type="EMBL" id="JAWDKD010000018">
    <property type="protein sequence ID" value="MDV0447029.1"/>
    <property type="molecule type" value="Genomic_DNA"/>
</dbReference>
<dbReference type="PANTHER" id="PTHR43800">
    <property type="entry name" value="PEPTIDYL-LYSINE N-ACETYLTRANSFERASE YJAB"/>
    <property type="match status" value="1"/>
</dbReference>
<proteinExistence type="predicted"/>
<dbReference type="InterPro" id="IPR016181">
    <property type="entry name" value="Acyl_CoA_acyltransferase"/>
</dbReference>
<dbReference type="Gene3D" id="3.40.630.30">
    <property type="match status" value="1"/>
</dbReference>
<dbReference type="PANTHER" id="PTHR43800:SF1">
    <property type="entry name" value="PEPTIDYL-LYSINE N-ACETYLTRANSFERASE YJAB"/>
    <property type="match status" value="1"/>
</dbReference>
<dbReference type="RefSeq" id="WP_338099439.1">
    <property type="nucleotide sequence ID" value="NZ_JAWDKD010000018.1"/>
</dbReference>
<dbReference type="AlphaFoldDB" id="A0AAE4MJ16"/>
<keyword evidence="1 4" id="KW-0808">Transferase</keyword>
<reference evidence="4" key="1">
    <citation type="submission" date="2023-06" db="EMBL/GenBank/DDBJ databases">
        <title>Genome sequence of Methanosarcinaceae archaeon Ag5.</title>
        <authorList>
            <person name="Protasov E."/>
            <person name="Platt K."/>
            <person name="Poehlein A."/>
            <person name="Daniel R."/>
            <person name="Brune A."/>
        </authorList>
    </citation>
    <scope>NUCLEOTIDE SEQUENCE</scope>
    <source>
        <strain evidence="4">Ag5</strain>
    </source>
</reference>
<dbReference type="NCBIfam" id="NF007853">
    <property type="entry name" value="PRK10562.1"/>
    <property type="match status" value="1"/>
</dbReference>
<comment type="caution">
    <text evidence="4">The sequence shown here is derived from an EMBL/GenBank/DDBJ whole genome shotgun (WGS) entry which is preliminary data.</text>
</comment>
<name>A0AAE4MJ16_9EURY</name>
<evidence type="ECO:0000256" key="1">
    <source>
        <dbReference type="ARBA" id="ARBA00022679"/>
    </source>
</evidence>
<dbReference type="InterPro" id="IPR000182">
    <property type="entry name" value="GNAT_dom"/>
</dbReference>
<evidence type="ECO:0000259" key="3">
    <source>
        <dbReference type="PROSITE" id="PS51186"/>
    </source>
</evidence>
<evidence type="ECO:0000256" key="2">
    <source>
        <dbReference type="ARBA" id="ARBA00023315"/>
    </source>
</evidence>
<accession>A0AAE4MJ16</accession>
<dbReference type="PROSITE" id="PS51186">
    <property type="entry name" value="GNAT"/>
    <property type="match status" value="1"/>
</dbReference>
<feature type="domain" description="N-acetyltransferase" evidence="3">
    <location>
        <begin position="1"/>
        <end position="139"/>
    </location>
</feature>
<sequence length="149" mass="17538">MIRPFKVQDADLIMKLWLETNVSAHSFINADYWRNNYDSVKEMLPDATLYIYEENNVVQGFIGLMNAYIAGMFVSQQFQSKGIGKKLLDHAKAENSNLILHVYKKNEHAVHFYLREGFVINHEQTDEKTGEIELEMTWISRNRNRNEHE</sequence>
<keyword evidence="2 4" id="KW-0012">Acyltransferase</keyword>
<protein>
    <submittedName>
        <fullName evidence="4">Peptidyl-lysine N-acetyltransferase YiaC</fullName>
        <ecNumber evidence="4">2.3.1.-</ecNumber>
    </submittedName>
</protein>
<gene>
    <name evidence="4" type="primary">yiaC</name>
    <name evidence="4" type="ORF">MsAg5_09010</name>
</gene>
<dbReference type="Proteomes" id="UP001271789">
    <property type="component" value="Unassembled WGS sequence"/>
</dbReference>
<evidence type="ECO:0000313" key="4">
    <source>
        <dbReference type="EMBL" id="MDV0447029.1"/>
    </source>
</evidence>
<evidence type="ECO:0000313" key="5">
    <source>
        <dbReference type="Proteomes" id="UP001271789"/>
    </source>
</evidence>
<dbReference type="CDD" id="cd04301">
    <property type="entry name" value="NAT_SF"/>
    <property type="match status" value="1"/>
</dbReference>
<dbReference type="GO" id="GO:0016747">
    <property type="term" value="F:acyltransferase activity, transferring groups other than amino-acyl groups"/>
    <property type="evidence" value="ECO:0007669"/>
    <property type="project" value="InterPro"/>
</dbReference>
<dbReference type="EC" id="2.3.1.-" evidence="4"/>